<evidence type="ECO:0000259" key="1">
    <source>
        <dbReference type="Pfam" id="PF08445"/>
    </source>
</evidence>
<dbReference type="PANTHER" id="PTHR20958:SF6">
    <property type="entry name" value="GLYCINE N-ACYLTRANSFERASE-LIKE PROTEIN"/>
    <property type="match status" value="1"/>
</dbReference>
<organism evidence="2 3">
    <name type="scientific">Aplosporella prunicola CBS 121167</name>
    <dbReference type="NCBI Taxonomy" id="1176127"/>
    <lineage>
        <taxon>Eukaryota</taxon>
        <taxon>Fungi</taxon>
        <taxon>Dikarya</taxon>
        <taxon>Ascomycota</taxon>
        <taxon>Pezizomycotina</taxon>
        <taxon>Dothideomycetes</taxon>
        <taxon>Dothideomycetes incertae sedis</taxon>
        <taxon>Botryosphaeriales</taxon>
        <taxon>Aplosporellaceae</taxon>
        <taxon>Aplosporella</taxon>
    </lineage>
</organism>
<dbReference type="EMBL" id="ML995475">
    <property type="protein sequence ID" value="KAF2146631.1"/>
    <property type="molecule type" value="Genomic_DNA"/>
</dbReference>
<proteinExistence type="predicted"/>
<name>A0A6A6BVC2_9PEZI</name>
<keyword evidence="3" id="KW-1185">Reference proteome</keyword>
<feature type="domain" description="GCN5-related N-acetyltransferase Rv2170-like" evidence="1">
    <location>
        <begin position="270"/>
        <end position="348"/>
    </location>
</feature>
<dbReference type="InterPro" id="IPR053225">
    <property type="entry name" value="Acyl-CoA_N-acyltransferase"/>
</dbReference>
<dbReference type="PANTHER" id="PTHR20958">
    <property type="entry name" value="GLYCINE N-ACYLTRANSFERASE-LIKE PROTEIN"/>
    <property type="match status" value="1"/>
</dbReference>
<dbReference type="InterPro" id="IPR016181">
    <property type="entry name" value="Acyl_CoA_acyltransferase"/>
</dbReference>
<dbReference type="AlphaFoldDB" id="A0A6A6BVC2"/>
<evidence type="ECO:0000313" key="3">
    <source>
        <dbReference type="Proteomes" id="UP000799438"/>
    </source>
</evidence>
<protein>
    <recommendedName>
        <fullName evidence="1">GCN5-related N-acetyltransferase Rv2170-like domain-containing protein</fullName>
    </recommendedName>
</protein>
<evidence type="ECO:0000313" key="2">
    <source>
        <dbReference type="EMBL" id="KAF2146631.1"/>
    </source>
</evidence>
<dbReference type="GeneID" id="54296110"/>
<dbReference type="SUPFAM" id="SSF55729">
    <property type="entry name" value="Acyl-CoA N-acyltransferases (Nat)"/>
    <property type="match status" value="1"/>
</dbReference>
<sequence length="364" mass="39815">MAKLPPVYEYTESTALLQSLHPFLPYSLPLYRRLQFGRRSSHAHILSTLPPEEPRPAAAATENAEALCLGVAFVDRSCRPETEAWFFLSHDAPGHISQRPADCTCTTHLFALLGHIGGLAFPALSAEAEADALAAVNAAVPDKAAAHHVHTSAPAAAYLTYMNEQAFLKAGTLHSRNVSELRARDCLRTDMPGVDFPYVKYIFSRDCSTVTDVSGTANVGSLPDSLRWGALREEDFALVRSRTAIPRTNRTLRSLPSAAIFPVEPATAPIAWAFLGVDGSLVSLHVEPGYRGCGLAKTVARKLLRQGNMAFGDAPVVDFHADVALENKESHSVCRSLGGKQHWEVYWVRIDLTRIREKTEKGEY</sequence>
<dbReference type="OrthoDB" id="61870at2759"/>
<dbReference type="RefSeq" id="XP_033402340.1">
    <property type="nucleotide sequence ID" value="XM_033538614.1"/>
</dbReference>
<dbReference type="Proteomes" id="UP000799438">
    <property type="component" value="Unassembled WGS sequence"/>
</dbReference>
<dbReference type="InterPro" id="IPR013653">
    <property type="entry name" value="GCN5-like_dom"/>
</dbReference>
<dbReference type="Gene3D" id="3.40.630.30">
    <property type="match status" value="1"/>
</dbReference>
<reference evidence="2" key="1">
    <citation type="journal article" date="2020" name="Stud. Mycol.">
        <title>101 Dothideomycetes genomes: a test case for predicting lifestyles and emergence of pathogens.</title>
        <authorList>
            <person name="Haridas S."/>
            <person name="Albert R."/>
            <person name="Binder M."/>
            <person name="Bloem J."/>
            <person name="Labutti K."/>
            <person name="Salamov A."/>
            <person name="Andreopoulos B."/>
            <person name="Baker S."/>
            <person name="Barry K."/>
            <person name="Bills G."/>
            <person name="Bluhm B."/>
            <person name="Cannon C."/>
            <person name="Castanera R."/>
            <person name="Culley D."/>
            <person name="Daum C."/>
            <person name="Ezra D."/>
            <person name="Gonzalez J."/>
            <person name="Henrissat B."/>
            <person name="Kuo A."/>
            <person name="Liang C."/>
            <person name="Lipzen A."/>
            <person name="Lutzoni F."/>
            <person name="Magnuson J."/>
            <person name="Mondo S."/>
            <person name="Nolan M."/>
            <person name="Ohm R."/>
            <person name="Pangilinan J."/>
            <person name="Park H.-J."/>
            <person name="Ramirez L."/>
            <person name="Alfaro M."/>
            <person name="Sun H."/>
            <person name="Tritt A."/>
            <person name="Yoshinaga Y."/>
            <person name="Zwiers L.-H."/>
            <person name="Turgeon B."/>
            <person name="Goodwin S."/>
            <person name="Spatafora J."/>
            <person name="Crous P."/>
            <person name="Grigoriev I."/>
        </authorList>
    </citation>
    <scope>NUCLEOTIDE SEQUENCE</scope>
    <source>
        <strain evidence="2">CBS 121167</strain>
    </source>
</reference>
<dbReference type="Pfam" id="PF08445">
    <property type="entry name" value="FR47"/>
    <property type="match status" value="1"/>
</dbReference>
<accession>A0A6A6BVC2</accession>
<gene>
    <name evidence="2" type="ORF">K452DRAFT_262587</name>
</gene>
<dbReference type="GO" id="GO:0016747">
    <property type="term" value="F:acyltransferase activity, transferring groups other than amino-acyl groups"/>
    <property type="evidence" value="ECO:0007669"/>
    <property type="project" value="InterPro"/>
</dbReference>